<dbReference type="PANTHER" id="PTHR36439:SF1">
    <property type="entry name" value="DUF1697 DOMAIN-CONTAINING PROTEIN"/>
    <property type="match status" value="1"/>
</dbReference>
<dbReference type="PIRSF" id="PIRSF008502">
    <property type="entry name" value="UCP008502"/>
    <property type="match status" value="1"/>
</dbReference>
<dbReference type="Pfam" id="PF08002">
    <property type="entry name" value="DUF1697"/>
    <property type="match status" value="1"/>
</dbReference>
<dbReference type="EMBL" id="JAGXTP010000004">
    <property type="protein sequence ID" value="MBS3850526.1"/>
    <property type="molecule type" value="Genomic_DNA"/>
</dbReference>
<sequence length="178" mass="19832">MSRHFAFLRGINLGKRQIKMADLKTCLSGIGLRDIRTIVASGNVGFETDDDSNLQARMEAVIAKTFGFQVGVVLRSESEIATMLANAPFGQLDPQADLTRHVMLFDTPLPAGLALNDRPGHTEVVRIDVREIYLAGYRQPNGRYTEGMDDLGKQIEQQLGKDRLMTARNWNTIEKALK</sequence>
<proteinExistence type="predicted"/>
<evidence type="ECO:0000313" key="1">
    <source>
        <dbReference type="EMBL" id="MBS3850526.1"/>
    </source>
</evidence>
<gene>
    <name evidence="1" type="ORF">KD146_17645</name>
</gene>
<keyword evidence="2" id="KW-1185">Reference proteome</keyword>
<dbReference type="RefSeq" id="WP_212660167.1">
    <property type="nucleotide sequence ID" value="NZ_JAGXTP010000004.1"/>
</dbReference>
<dbReference type="InterPro" id="IPR012545">
    <property type="entry name" value="DUF1697"/>
</dbReference>
<evidence type="ECO:0000313" key="2">
    <source>
        <dbReference type="Proteomes" id="UP000678281"/>
    </source>
</evidence>
<dbReference type="AlphaFoldDB" id="A0A942EAC9"/>
<protein>
    <submittedName>
        <fullName evidence="1">DUF1697 domain-containing protein</fullName>
    </submittedName>
</protein>
<organism evidence="1 2">
    <name type="scientific">Devosia litorisediminis</name>
    <dbReference type="NCBI Taxonomy" id="2829817"/>
    <lineage>
        <taxon>Bacteria</taxon>
        <taxon>Pseudomonadati</taxon>
        <taxon>Pseudomonadota</taxon>
        <taxon>Alphaproteobacteria</taxon>
        <taxon>Hyphomicrobiales</taxon>
        <taxon>Devosiaceae</taxon>
        <taxon>Devosia</taxon>
    </lineage>
</organism>
<name>A0A942EAC9_9HYPH</name>
<accession>A0A942EAC9</accession>
<dbReference type="SUPFAM" id="SSF160379">
    <property type="entry name" value="SP0830-like"/>
    <property type="match status" value="1"/>
</dbReference>
<reference evidence="1" key="1">
    <citation type="submission" date="2021-04" db="EMBL/GenBank/DDBJ databases">
        <title>Devosia litorisediminis sp. nov., isolated from a sand dune.</title>
        <authorList>
            <person name="Park S."/>
            <person name="Yoon J.-H."/>
        </authorList>
    </citation>
    <scope>NUCLEOTIDE SEQUENCE</scope>
    <source>
        <strain evidence="1">BSSL-BM10</strain>
    </source>
</reference>
<dbReference type="Proteomes" id="UP000678281">
    <property type="component" value="Unassembled WGS sequence"/>
</dbReference>
<dbReference type="Gene3D" id="3.30.70.1280">
    <property type="entry name" value="SP0830-like domains"/>
    <property type="match status" value="1"/>
</dbReference>
<comment type="caution">
    <text evidence="1">The sequence shown here is derived from an EMBL/GenBank/DDBJ whole genome shotgun (WGS) entry which is preliminary data.</text>
</comment>
<dbReference type="PANTHER" id="PTHR36439">
    <property type="entry name" value="BLL4334 PROTEIN"/>
    <property type="match status" value="1"/>
</dbReference>